<reference evidence="4" key="1">
    <citation type="submission" date="2016-05" db="EMBL/GenBank/DDBJ databases">
        <title>Comparative genomics of biotechnologically important yeasts.</title>
        <authorList>
            <consortium name="DOE Joint Genome Institute"/>
            <person name="Riley R."/>
            <person name="Haridas S."/>
            <person name="Wolfe K.H."/>
            <person name="Lopes M.R."/>
            <person name="Hittinger C.T."/>
            <person name="Goker M."/>
            <person name="Salamov A."/>
            <person name="Wisecaver J."/>
            <person name="Long T.M."/>
            <person name="Aerts A.L."/>
            <person name="Barry K."/>
            <person name="Choi C."/>
            <person name="Clum A."/>
            <person name="Coughlan A.Y."/>
            <person name="Deshpande S."/>
            <person name="Douglass A.P."/>
            <person name="Hanson S.J."/>
            <person name="Klenk H.-P."/>
            <person name="Labutti K."/>
            <person name="Lapidus A."/>
            <person name="Lindquist E."/>
            <person name="Lipzen A."/>
            <person name="Meier-Kolthoff J.P."/>
            <person name="Ohm R.A."/>
            <person name="Otillar R.P."/>
            <person name="Pangilinan J."/>
            <person name="Peng Y."/>
            <person name="Rokas A."/>
            <person name="Rosa C.A."/>
            <person name="Scheuner C."/>
            <person name="Sibirny A.A."/>
            <person name="Slot J.C."/>
            <person name="Stielow J.B."/>
            <person name="Sun H."/>
            <person name="Kurtzman C.P."/>
            <person name="Blackwell M."/>
            <person name="Grigoriev I.V."/>
            <person name="Jeffries T.W."/>
        </authorList>
    </citation>
    <scope>NUCLEOTIDE SEQUENCE [LARGE SCALE GENOMIC DNA]</scope>
    <source>
        <strain evidence="4">NRRL Y-17324</strain>
    </source>
</reference>
<dbReference type="SUPFAM" id="SSF46785">
    <property type="entry name" value="Winged helix' DNA-binding domain"/>
    <property type="match status" value="1"/>
</dbReference>
<feature type="region of interest" description="Disordered" evidence="1">
    <location>
        <begin position="634"/>
        <end position="659"/>
    </location>
</feature>
<evidence type="ECO:0000259" key="2">
    <source>
        <dbReference type="PROSITE" id="PS51526"/>
    </source>
</evidence>
<keyword evidence="4" id="KW-1185">Reference proteome</keyword>
<dbReference type="InterPro" id="IPR036388">
    <property type="entry name" value="WH-like_DNA-bd_sf"/>
</dbReference>
<sequence>NLSISSHFNLFNLDDSKKQLQPSQSQSRPQIGSQSLQQVSQSLPATESVTNDLLINLISVDGSNINNYLLTILYKLNFQIPLDDFYNMLYNNDKLASLLQMNYQTKIDKTFLNTNNELSMETIHLLLNVFKTPELLGEYFPSMENKDLKLANINYHELLRTFLAIKILFDVLIQMPLNSNEEPQNYTIPRLSIYKTYYIICQKLIMKYPSSSNTTNEQQKLILGQSKLGKLIKLVYPNLLIKRLGSRGESKYNYLGVIWNENIIDNEIKELCDKYELIDLNDIFNDERKGRAMSSSTPKKGHKKSSSKGKIKLESIPISLNAPETRNIGPAPIATEFSDPISSPNLSFIKPFLKYPSDDHFTILNDEENWFNDVRIRIYSNFPQLSRSVIHKIFLTNDNLLTSSSLLSNLIEQLVIPLGSSIDQEATDLNLYLIIVIEILPYLLLIKSSSNMNFLKNLRLNLLHLINNLNNELKRLGFTKFGINNSTIFLILLKKLINLNDLLITFIKLIIKDDSKSMMSVDIENFLKVSNSIGSQPGGAAPEGSVKLEESQEEDFFLNLNSNLTSNSLNELNFSFKNDILSNDLIYTLIGYNFDPLVSDELKSSISMNFINQEINIIDEFFKKDLLSFLSESDHTRSSSSSSVSNVIESSDQEEKSPVGGDSLLSIKELNKLYSLIRLIDKRLLSTHFKSKYPILIYNNFINFILNDILKFIFLKQQQFQLQGHSLGGSNDGESDGNQNSFGNWWVFNSFIQEYLSLMGEIVGLEDSL</sequence>
<feature type="non-terminal residue" evidence="3">
    <location>
        <position position="1"/>
    </location>
</feature>
<dbReference type="Pfam" id="PF02257">
    <property type="entry name" value="RFX_DNA_binding"/>
    <property type="match status" value="1"/>
</dbReference>
<accession>A0A1E4SQB3</accession>
<name>A0A1E4SQB3_9ASCO</name>
<dbReference type="AlphaFoldDB" id="A0A1E4SQB3"/>
<feature type="domain" description="RFX-type winged-helix" evidence="2">
    <location>
        <begin position="171"/>
        <end position="261"/>
    </location>
</feature>
<evidence type="ECO:0000313" key="3">
    <source>
        <dbReference type="EMBL" id="ODV81696.1"/>
    </source>
</evidence>
<feature type="compositionally biased region" description="Basic residues" evidence="1">
    <location>
        <begin position="299"/>
        <end position="309"/>
    </location>
</feature>
<dbReference type="PROSITE" id="PS51526">
    <property type="entry name" value="RFX_DBD"/>
    <property type="match status" value="1"/>
</dbReference>
<proteinExistence type="predicted"/>
<dbReference type="InterPro" id="IPR036390">
    <property type="entry name" value="WH_DNA-bd_sf"/>
</dbReference>
<feature type="compositionally biased region" description="Low complexity" evidence="1">
    <location>
        <begin position="19"/>
        <end position="37"/>
    </location>
</feature>
<dbReference type="STRING" id="984487.A0A1E4SQB3"/>
<dbReference type="GO" id="GO:0006355">
    <property type="term" value="P:regulation of DNA-templated transcription"/>
    <property type="evidence" value="ECO:0007669"/>
    <property type="project" value="InterPro"/>
</dbReference>
<dbReference type="Proteomes" id="UP000094285">
    <property type="component" value="Unassembled WGS sequence"/>
</dbReference>
<dbReference type="Gene3D" id="1.10.10.10">
    <property type="entry name" value="Winged helix-like DNA-binding domain superfamily/Winged helix DNA-binding domain"/>
    <property type="match status" value="1"/>
</dbReference>
<dbReference type="GeneID" id="30982662"/>
<feature type="region of interest" description="Disordered" evidence="1">
    <location>
        <begin position="18"/>
        <end position="37"/>
    </location>
</feature>
<protein>
    <recommendedName>
        <fullName evidence="2">RFX-type winged-helix domain-containing protein</fullName>
    </recommendedName>
</protein>
<feature type="compositionally biased region" description="Low complexity" evidence="1">
    <location>
        <begin position="638"/>
        <end position="650"/>
    </location>
</feature>
<dbReference type="EMBL" id="KV453909">
    <property type="protein sequence ID" value="ODV81696.1"/>
    <property type="molecule type" value="Genomic_DNA"/>
</dbReference>
<organism evidence="3 4">
    <name type="scientific">Suhomyces tanzawaensis NRRL Y-17324</name>
    <dbReference type="NCBI Taxonomy" id="984487"/>
    <lineage>
        <taxon>Eukaryota</taxon>
        <taxon>Fungi</taxon>
        <taxon>Dikarya</taxon>
        <taxon>Ascomycota</taxon>
        <taxon>Saccharomycotina</taxon>
        <taxon>Pichiomycetes</taxon>
        <taxon>Debaryomycetaceae</taxon>
        <taxon>Suhomyces</taxon>
    </lineage>
</organism>
<dbReference type="RefSeq" id="XP_020066818.1">
    <property type="nucleotide sequence ID" value="XM_020208525.2"/>
</dbReference>
<evidence type="ECO:0000256" key="1">
    <source>
        <dbReference type="SAM" id="MobiDB-lite"/>
    </source>
</evidence>
<feature type="non-terminal residue" evidence="3">
    <location>
        <position position="769"/>
    </location>
</feature>
<feature type="region of interest" description="Disordered" evidence="1">
    <location>
        <begin position="289"/>
        <end position="309"/>
    </location>
</feature>
<evidence type="ECO:0000313" key="4">
    <source>
        <dbReference type="Proteomes" id="UP000094285"/>
    </source>
</evidence>
<gene>
    <name evidence="3" type="ORF">CANTADRAFT_33711</name>
</gene>
<dbReference type="GO" id="GO:0003677">
    <property type="term" value="F:DNA binding"/>
    <property type="evidence" value="ECO:0007669"/>
    <property type="project" value="InterPro"/>
</dbReference>
<dbReference type="InterPro" id="IPR003150">
    <property type="entry name" value="DNA-bd_RFX"/>
</dbReference>
<dbReference type="OrthoDB" id="4084610at2759"/>